<comment type="caution">
    <text evidence="1">The sequence shown here is derived from an EMBL/GenBank/DDBJ whole genome shotgun (WGS) entry which is preliminary data.</text>
</comment>
<protein>
    <submittedName>
        <fullName evidence="1">Uncharacterized protein</fullName>
    </submittedName>
</protein>
<evidence type="ECO:0000313" key="2">
    <source>
        <dbReference type="Proteomes" id="UP001056120"/>
    </source>
</evidence>
<reference evidence="2" key="1">
    <citation type="journal article" date="2022" name="Mol. Ecol. Resour.">
        <title>The genomes of chicory, endive, great burdock and yacon provide insights into Asteraceae palaeo-polyploidization history and plant inulin production.</title>
        <authorList>
            <person name="Fan W."/>
            <person name="Wang S."/>
            <person name="Wang H."/>
            <person name="Wang A."/>
            <person name="Jiang F."/>
            <person name="Liu H."/>
            <person name="Zhao H."/>
            <person name="Xu D."/>
            <person name="Zhang Y."/>
        </authorList>
    </citation>
    <scope>NUCLEOTIDE SEQUENCE [LARGE SCALE GENOMIC DNA]</scope>
    <source>
        <strain evidence="2">cv. Yunnan</strain>
    </source>
</reference>
<reference evidence="1 2" key="2">
    <citation type="journal article" date="2022" name="Mol. Ecol. Resour.">
        <title>The genomes of chicory, endive, great burdock and yacon provide insights into Asteraceae paleo-polyploidization history and plant inulin production.</title>
        <authorList>
            <person name="Fan W."/>
            <person name="Wang S."/>
            <person name="Wang H."/>
            <person name="Wang A."/>
            <person name="Jiang F."/>
            <person name="Liu H."/>
            <person name="Zhao H."/>
            <person name="Xu D."/>
            <person name="Zhang Y."/>
        </authorList>
    </citation>
    <scope>NUCLEOTIDE SEQUENCE [LARGE SCALE GENOMIC DNA]</scope>
    <source>
        <strain evidence="2">cv. Yunnan</strain>
        <tissue evidence="1">Leaves</tissue>
    </source>
</reference>
<accession>A0ACB9ILH5</accession>
<organism evidence="1 2">
    <name type="scientific">Smallanthus sonchifolius</name>
    <dbReference type="NCBI Taxonomy" id="185202"/>
    <lineage>
        <taxon>Eukaryota</taxon>
        <taxon>Viridiplantae</taxon>
        <taxon>Streptophyta</taxon>
        <taxon>Embryophyta</taxon>
        <taxon>Tracheophyta</taxon>
        <taxon>Spermatophyta</taxon>
        <taxon>Magnoliopsida</taxon>
        <taxon>eudicotyledons</taxon>
        <taxon>Gunneridae</taxon>
        <taxon>Pentapetalae</taxon>
        <taxon>asterids</taxon>
        <taxon>campanulids</taxon>
        <taxon>Asterales</taxon>
        <taxon>Asteraceae</taxon>
        <taxon>Asteroideae</taxon>
        <taxon>Heliantheae alliance</taxon>
        <taxon>Millerieae</taxon>
        <taxon>Smallanthus</taxon>
    </lineage>
</organism>
<dbReference type="Proteomes" id="UP001056120">
    <property type="component" value="Linkage Group LG08"/>
</dbReference>
<keyword evidence="2" id="KW-1185">Reference proteome</keyword>
<gene>
    <name evidence="1" type="ORF">L1987_24279</name>
</gene>
<name>A0ACB9ILH5_9ASTR</name>
<evidence type="ECO:0000313" key="1">
    <source>
        <dbReference type="EMBL" id="KAI3808330.1"/>
    </source>
</evidence>
<dbReference type="EMBL" id="CM042025">
    <property type="protein sequence ID" value="KAI3808330.1"/>
    <property type="molecule type" value="Genomic_DNA"/>
</dbReference>
<sequence length="168" mass="19443">MIFIERVIPLNATGCRIDLDFDRDSDPNERYRYRLVAFVGTSFRFIKEMDLPATFVFYVGFLGIIYTSYVGAIKSSKWPICCKTPPWYLSWCNKKLGISAECGEGNPRNFAQVPNLLELCMIGVSHSIHTQEPMISCMQLVFIDISNHCYTGNPFFMYLILHLFQKKR</sequence>
<proteinExistence type="predicted"/>